<dbReference type="InterPro" id="IPR001647">
    <property type="entry name" value="HTH_TetR"/>
</dbReference>
<dbReference type="EMBL" id="QNSB01000006">
    <property type="protein sequence ID" value="RBP71317.1"/>
    <property type="molecule type" value="Genomic_DNA"/>
</dbReference>
<comment type="caution">
    <text evidence="6">The sequence shown here is derived from an EMBL/GenBank/DDBJ whole genome shotgun (WGS) entry which is preliminary data.</text>
</comment>
<gene>
    <name evidence="6" type="ORF">DFO65_106160</name>
</gene>
<reference evidence="6 7" key="1">
    <citation type="submission" date="2018-06" db="EMBL/GenBank/DDBJ databases">
        <title>Freshwater and sediment microbial communities from various areas in North America, analyzing microbe dynamics in response to fracking.</title>
        <authorList>
            <person name="Lamendella R."/>
        </authorList>
    </citation>
    <scope>NUCLEOTIDE SEQUENCE [LARGE SCALE GENOMIC DNA]</scope>
    <source>
        <strain evidence="6 7">3b_TX</strain>
    </source>
</reference>
<dbReference type="PRINTS" id="PR00455">
    <property type="entry name" value="HTHTETR"/>
</dbReference>
<evidence type="ECO:0000256" key="2">
    <source>
        <dbReference type="ARBA" id="ARBA00023125"/>
    </source>
</evidence>
<dbReference type="InterPro" id="IPR050109">
    <property type="entry name" value="HTH-type_TetR-like_transc_reg"/>
</dbReference>
<accession>A0A366II68</accession>
<keyword evidence="2 4" id="KW-0238">DNA-binding</keyword>
<dbReference type="GO" id="GO:0000976">
    <property type="term" value="F:transcription cis-regulatory region binding"/>
    <property type="evidence" value="ECO:0007669"/>
    <property type="project" value="TreeGrafter"/>
</dbReference>
<evidence type="ECO:0000313" key="7">
    <source>
        <dbReference type="Proteomes" id="UP000253509"/>
    </source>
</evidence>
<dbReference type="PROSITE" id="PS50977">
    <property type="entry name" value="HTH_TETR_2"/>
    <property type="match status" value="1"/>
</dbReference>
<dbReference type="InterPro" id="IPR009057">
    <property type="entry name" value="Homeodomain-like_sf"/>
</dbReference>
<keyword evidence="7" id="KW-1185">Reference proteome</keyword>
<dbReference type="RefSeq" id="WP_113904399.1">
    <property type="nucleotide sequence ID" value="NZ_QNSB01000006.1"/>
</dbReference>
<sequence length="227" mass="23540">MELSLTERRRATTRLDIALAAARLLSAAGSGGVTVEAIAAEAGVSLRTFYRYFPTKEDAVAPLLSVGADDWQSAIAAALDDPADTRRGSIDGNRLRAAIASAIRTVLSPDGPEEAQALERAGGLLRAALTDTALRSVWLRVNGESERRLLGVFRALLGPGDDELDARLFAAAATAAVRIGLEEWAESSGDRAGAGADPAERAGRAFRALSAGLVAVPHHGSAADSAE</sequence>
<evidence type="ECO:0000256" key="3">
    <source>
        <dbReference type="ARBA" id="ARBA00023163"/>
    </source>
</evidence>
<keyword evidence="1" id="KW-0805">Transcription regulation</keyword>
<dbReference type="SUPFAM" id="SSF46689">
    <property type="entry name" value="Homeodomain-like"/>
    <property type="match status" value="1"/>
</dbReference>
<protein>
    <submittedName>
        <fullName evidence="6">TetR family transcriptional regulator</fullName>
    </submittedName>
</protein>
<evidence type="ECO:0000259" key="5">
    <source>
        <dbReference type="PROSITE" id="PS50977"/>
    </source>
</evidence>
<dbReference type="PANTHER" id="PTHR30055">
    <property type="entry name" value="HTH-TYPE TRANSCRIPTIONAL REGULATOR RUTR"/>
    <property type="match status" value="1"/>
</dbReference>
<dbReference type="Proteomes" id="UP000253509">
    <property type="component" value="Unassembled WGS sequence"/>
</dbReference>
<dbReference type="AlphaFoldDB" id="A0A366II68"/>
<evidence type="ECO:0000256" key="4">
    <source>
        <dbReference type="PROSITE-ProRule" id="PRU00335"/>
    </source>
</evidence>
<evidence type="ECO:0000256" key="1">
    <source>
        <dbReference type="ARBA" id="ARBA00023015"/>
    </source>
</evidence>
<organism evidence="6 7">
    <name type="scientific">Brevibacterium celere</name>
    <dbReference type="NCBI Taxonomy" id="225845"/>
    <lineage>
        <taxon>Bacteria</taxon>
        <taxon>Bacillati</taxon>
        <taxon>Actinomycetota</taxon>
        <taxon>Actinomycetes</taxon>
        <taxon>Micrococcales</taxon>
        <taxon>Brevibacteriaceae</taxon>
        <taxon>Brevibacterium</taxon>
    </lineage>
</organism>
<dbReference type="Gene3D" id="1.10.357.10">
    <property type="entry name" value="Tetracycline Repressor, domain 2"/>
    <property type="match status" value="1"/>
</dbReference>
<dbReference type="Pfam" id="PF00440">
    <property type="entry name" value="TetR_N"/>
    <property type="match status" value="1"/>
</dbReference>
<dbReference type="PANTHER" id="PTHR30055:SF238">
    <property type="entry name" value="MYCOFACTOCIN BIOSYNTHESIS TRANSCRIPTIONAL REGULATOR MFTR-RELATED"/>
    <property type="match status" value="1"/>
</dbReference>
<keyword evidence="3" id="KW-0804">Transcription</keyword>
<name>A0A366II68_9MICO</name>
<dbReference type="PROSITE" id="PS01081">
    <property type="entry name" value="HTH_TETR_1"/>
    <property type="match status" value="1"/>
</dbReference>
<feature type="DNA-binding region" description="H-T-H motif" evidence="4">
    <location>
        <begin position="34"/>
        <end position="53"/>
    </location>
</feature>
<evidence type="ECO:0000313" key="6">
    <source>
        <dbReference type="EMBL" id="RBP71317.1"/>
    </source>
</evidence>
<dbReference type="GO" id="GO:0003700">
    <property type="term" value="F:DNA-binding transcription factor activity"/>
    <property type="evidence" value="ECO:0007669"/>
    <property type="project" value="TreeGrafter"/>
</dbReference>
<dbReference type="InterPro" id="IPR023772">
    <property type="entry name" value="DNA-bd_HTH_TetR-type_CS"/>
</dbReference>
<feature type="domain" description="HTH tetR-type" evidence="5">
    <location>
        <begin position="11"/>
        <end position="71"/>
    </location>
</feature>
<proteinExistence type="predicted"/>